<proteinExistence type="predicted"/>
<sequence>SNQDLIKPCSAQLPIHTNVKTPRKKPVIRPIIRNTSLELTNIQYNENRIFIPTSIIGENIYSTQIEELYRVGSIATELIEEIIIYIQKTRKDEYIIEFDLDIGQKEQIQWIETTKNLINAHLRRVTGFFGFSSPIRLNHNQLLLTLLLKNNINYISDAGKFDQQVVDAVYKAYQHNRCFIEVIVDPLQISHDLIQNLLKNSKQLNLQLENVLKKECFTLRKTNAGSTFSFTIVYFTLQDVERAVNNDLKTGDLLFQPVYNEKECRESNMFLINLLFDRNFYNLAKHVLHQINQYAQTIDIPAQIEFLDSYSSFFSQIMSIEFPTLAEQKLVVYKRDKRIVTQLKLVAADEAYIEQTLKLKNYIFDQIPMRFRKMAEGMYGQTIEKNEEKSERDEADNEVVDYAMQLYLFGSGNQLNIDLKQFDNAVVTKNLVSIQREIQKQLLGNDVVKCGLSLDGDPYIQIIKE</sequence>
<evidence type="ECO:0000313" key="1">
    <source>
        <dbReference type="EMBL" id="JAP94520.1"/>
    </source>
</evidence>
<dbReference type="EMBL" id="GDID01002086">
    <property type="protein sequence ID" value="JAP94520.1"/>
    <property type="molecule type" value="Transcribed_RNA"/>
</dbReference>
<name>A0A146KCH6_9EUKA</name>
<accession>A0A146KCH6</accession>
<feature type="non-terminal residue" evidence="1">
    <location>
        <position position="1"/>
    </location>
</feature>
<reference evidence="1" key="1">
    <citation type="submission" date="2015-07" db="EMBL/GenBank/DDBJ databases">
        <title>Adaptation to a free-living lifestyle via gene acquisitions in the diplomonad Trepomonas sp. PC1.</title>
        <authorList>
            <person name="Xu F."/>
            <person name="Jerlstrom-Hultqvist J."/>
            <person name="Kolisko M."/>
            <person name="Simpson A.G.B."/>
            <person name="Roger A.J."/>
            <person name="Svard S.G."/>
            <person name="Andersson J.O."/>
        </authorList>
    </citation>
    <scope>NUCLEOTIDE SEQUENCE</scope>
    <source>
        <strain evidence="1">PC1</strain>
    </source>
</reference>
<organism evidence="1">
    <name type="scientific">Trepomonas sp. PC1</name>
    <dbReference type="NCBI Taxonomy" id="1076344"/>
    <lineage>
        <taxon>Eukaryota</taxon>
        <taxon>Metamonada</taxon>
        <taxon>Diplomonadida</taxon>
        <taxon>Hexamitidae</taxon>
        <taxon>Hexamitinae</taxon>
        <taxon>Trepomonas</taxon>
    </lineage>
</organism>
<gene>
    <name evidence="1" type="ORF">TPC1_12798</name>
</gene>
<protein>
    <submittedName>
        <fullName evidence="1">Uncharacterized protein</fullName>
    </submittedName>
</protein>
<dbReference type="AlphaFoldDB" id="A0A146KCH6"/>